<organism evidence="5 6">
    <name type="scientific">Candidatus Sulfomarinibacter kjeldsenii</name>
    <dbReference type="NCBI Taxonomy" id="2885994"/>
    <lineage>
        <taxon>Bacteria</taxon>
        <taxon>Pseudomonadati</taxon>
        <taxon>Acidobacteriota</taxon>
        <taxon>Thermoanaerobaculia</taxon>
        <taxon>Thermoanaerobaculales</taxon>
        <taxon>Candidatus Sulfomarinibacteraceae</taxon>
        <taxon>Candidatus Sulfomarinibacter</taxon>
    </lineage>
</organism>
<proteinExistence type="predicted"/>
<dbReference type="Proteomes" id="UP000598633">
    <property type="component" value="Unassembled WGS sequence"/>
</dbReference>
<sequence length="442" mass="48678">MKRVVVFGAGLVVRAHVRYLLDHGFHVTVASRTVSKAEDILDGHPNGTPMAFDVTVEPEKLEEIIAKHDLAVSLLPWQFHPQVARACLNQGKHMVTTSYVKEEMAALDAEAKEKGVILFNELGVDPGIDHMTAMQVIDRVQGEGGEITSFQSYCGGLPAPEANDNPFGYKFSWSPRGVLLAGLNNGKYRRDAKVVEVPGQELFDHVWPVTVGIDGTETALEGYPNRDSMPYTETYGIDPHDVMFRGTLRFRGWCAAMKQVARIGWLRTDGVEGLEGKTFADLTALLIGVDDTSNLADKLASHLGIAADGPEISKMEWLGLLGDGPLPDEKAPVDLLTAHMLERMSYNEGERDMLVLQHTFVAEFSDRTEHITSTMIDFGIPGGDSSMNRTVGLPAAVAVRFILEDRFNQPGVVVPVMKEFYEPAIEELERLGIQFTEEVKTV</sequence>
<evidence type="ECO:0000313" key="5">
    <source>
        <dbReference type="EMBL" id="MBD3869875.1"/>
    </source>
</evidence>
<protein>
    <submittedName>
        <fullName evidence="5">Saccharopine dehydrogenase NADP-binding domain-containing protein</fullName>
    </submittedName>
</protein>
<dbReference type="SUPFAM" id="SSF55347">
    <property type="entry name" value="Glyceraldehyde-3-phosphate dehydrogenase-like, C-terminal domain"/>
    <property type="match status" value="1"/>
</dbReference>
<dbReference type="Pfam" id="PF03435">
    <property type="entry name" value="Sacchrp_dh_NADP"/>
    <property type="match status" value="1"/>
</dbReference>
<feature type="domain" description="Saccharopine dehydrogenase NADP binding" evidence="3">
    <location>
        <begin position="4"/>
        <end position="117"/>
    </location>
</feature>
<dbReference type="FunFam" id="3.30.360.10:FF:000008">
    <property type="entry name" value="Alpha-aminoadipic semialdehyde synthase, mitochondrial"/>
    <property type="match status" value="1"/>
</dbReference>
<dbReference type="Pfam" id="PF16653">
    <property type="entry name" value="Sacchrp_dh_C"/>
    <property type="match status" value="1"/>
</dbReference>
<dbReference type="InterPro" id="IPR051168">
    <property type="entry name" value="AASS"/>
</dbReference>
<evidence type="ECO:0000313" key="6">
    <source>
        <dbReference type="Proteomes" id="UP000598633"/>
    </source>
</evidence>
<gene>
    <name evidence="5" type="ORF">IFJ97_00780</name>
</gene>
<dbReference type="InterPro" id="IPR005097">
    <property type="entry name" value="Sacchrp_dh_NADP-bd"/>
</dbReference>
<dbReference type="InterPro" id="IPR032095">
    <property type="entry name" value="Sacchrp_dh-like_C"/>
</dbReference>
<dbReference type="AlphaFoldDB" id="A0A8J6Y9S0"/>
<dbReference type="Gene3D" id="3.30.360.10">
    <property type="entry name" value="Dihydrodipicolinate Reductase, domain 2"/>
    <property type="match status" value="1"/>
</dbReference>
<dbReference type="GO" id="GO:0019878">
    <property type="term" value="P:lysine biosynthetic process via aminoadipic acid"/>
    <property type="evidence" value="ECO:0007669"/>
    <property type="project" value="TreeGrafter"/>
</dbReference>
<dbReference type="FunFam" id="3.40.50.720:FF:000072">
    <property type="entry name" value="Saccharopine dehydrogenase [NADP(+), L-glutamate-forming]"/>
    <property type="match status" value="1"/>
</dbReference>
<dbReference type="EMBL" id="JACXWA010000010">
    <property type="protein sequence ID" value="MBD3869875.1"/>
    <property type="molecule type" value="Genomic_DNA"/>
</dbReference>
<reference evidence="5 6" key="1">
    <citation type="submission" date="2020-08" db="EMBL/GenBank/DDBJ databases">
        <title>Acidobacteriota in marine sediments use diverse sulfur dissimilation pathways.</title>
        <authorList>
            <person name="Wasmund K."/>
        </authorList>
    </citation>
    <scope>NUCLEOTIDE SEQUENCE [LARGE SCALE GENOMIC DNA]</scope>
    <source>
        <strain evidence="5">MAG AM3-A</strain>
    </source>
</reference>
<keyword evidence="2" id="KW-0560">Oxidoreductase</keyword>
<dbReference type="Gene3D" id="3.40.50.720">
    <property type="entry name" value="NAD(P)-binding Rossmann-like Domain"/>
    <property type="match status" value="1"/>
</dbReference>
<dbReference type="SUPFAM" id="SSF51735">
    <property type="entry name" value="NAD(P)-binding Rossmann-fold domains"/>
    <property type="match status" value="1"/>
</dbReference>
<dbReference type="Gene3D" id="1.10.1870.10">
    <property type="entry name" value="Domain 3, Saccharopine reductase"/>
    <property type="match status" value="1"/>
</dbReference>
<dbReference type="PANTHER" id="PTHR11133:SF22">
    <property type="entry name" value="ALPHA-AMINOADIPIC SEMIALDEHYDE SYNTHASE, MITOCHONDRIAL"/>
    <property type="match status" value="1"/>
</dbReference>
<evidence type="ECO:0000256" key="2">
    <source>
        <dbReference type="ARBA" id="ARBA00023002"/>
    </source>
</evidence>
<accession>A0A8J6Y9S0</accession>
<dbReference type="GO" id="GO:0005737">
    <property type="term" value="C:cytoplasm"/>
    <property type="evidence" value="ECO:0007669"/>
    <property type="project" value="TreeGrafter"/>
</dbReference>
<keyword evidence="1" id="KW-0521">NADP</keyword>
<evidence type="ECO:0000259" key="4">
    <source>
        <dbReference type="Pfam" id="PF16653"/>
    </source>
</evidence>
<evidence type="ECO:0000259" key="3">
    <source>
        <dbReference type="Pfam" id="PF03435"/>
    </source>
</evidence>
<dbReference type="PANTHER" id="PTHR11133">
    <property type="entry name" value="SACCHAROPINE DEHYDROGENASE"/>
    <property type="match status" value="1"/>
</dbReference>
<name>A0A8J6Y9S0_9BACT</name>
<feature type="domain" description="Saccharopine dehydrogenase-like C-terminal" evidence="4">
    <location>
        <begin position="123"/>
        <end position="433"/>
    </location>
</feature>
<comment type="caution">
    <text evidence="5">The sequence shown here is derived from an EMBL/GenBank/DDBJ whole genome shotgun (WGS) entry which is preliminary data.</text>
</comment>
<dbReference type="GO" id="GO:0004753">
    <property type="term" value="F:saccharopine dehydrogenase activity"/>
    <property type="evidence" value="ECO:0007669"/>
    <property type="project" value="TreeGrafter"/>
</dbReference>
<dbReference type="InterPro" id="IPR036291">
    <property type="entry name" value="NAD(P)-bd_dom_sf"/>
</dbReference>
<evidence type="ECO:0000256" key="1">
    <source>
        <dbReference type="ARBA" id="ARBA00022857"/>
    </source>
</evidence>